<dbReference type="AlphaFoldDB" id="A0A078AL72"/>
<evidence type="ECO:0000256" key="1">
    <source>
        <dbReference type="SAM" id="MobiDB-lite"/>
    </source>
</evidence>
<sequence length="685" mass="79640">MDLTNQSKLLRPVIKITDYDQKIPSKNLKSVDEKLHTSRNRESSFENKTNLLTSLNQLARHTYDNDYGDSSEQSQIRLLQNHIKKISRIKGKDSLSRESYPLKLEEDFNINEVFHYGTSHRNCKNSTRDKRNSKFDMTWKMIDSNGFQQQKEFRTRGKQIIEEMMSQRETNVQTVLENDLNSVLQEQSLYNQAFSKQSSSVNNEGTDELNATLYVQKMIEKTGDKLQQQAGRGRNGIKGNTLNKNSRFKSMMLPELKSKNQTLNDNADIAKHLEIQIFNQSPTSMRSPVNEPTLPQLFSSGMQKPFMSSRNNQSQKITIKAKSVSKLLTKPSKITNSDRQDLVVDQTRDNLLVEKSFQESFKYVNQQQKMKQKAQRDIQKNIEISKEINRDQNNSSQFVKSQVMYQDIYQGGNKVIAEDNDWENQMKDELLDLVDQTILMNKPKYDVNNKIYDSLKQQDSLEQENNPKKNNQFSTKLDPTLVSDLQVGLKVHQVPKLTGGPLDKQQLQLSKVDIGGAYREASLKNQQAQSNNDENFQLAQQMQNNDYFKKFAQKHQRKLEQQIDRIYGPGENTNASPEAKKGIPPDFKSQFMNFLGNHNEFRKNNPEIFDAVNTSKNREFIKDKLKFLTPIKINKDRDIEDIVTSEDTLRRLKAANYGKWYIKPQEYNKKIVKLNRKIDTYFKKD</sequence>
<dbReference type="InParanoid" id="A0A078AL72"/>
<evidence type="ECO:0000313" key="2">
    <source>
        <dbReference type="EMBL" id="CDW81613.1"/>
    </source>
</evidence>
<dbReference type="Proteomes" id="UP000039865">
    <property type="component" value="Unassembled WGS sequence"/>
</dbReference>
<dbReference type="EMBL" id="CCKQ01010112">
    <property type="protein sequence ID" value="CDW81613.1"/>
    <property type="molecule type" value="Genomic_DNA"/>
</dbReference>
<evidence type="ECO:0000313" key="3">
    <source>
        <dbReference type="Proteomes" id="UP000039865"/>
    </source>
</evidence>
<reference evidence="2 3" key="1">
    <citation type="submission" date="2014-06" db="EMBL/GenBank/DDBJ databases">
        <authorList>
            <person name="Swart Estienne"/>
        </authorList>
    </citation>
    <scope>NUCLEOTIDE SEQUENCE [LARGE SCALE GENOMIC DNA]</scope>
    <source>
        <strain evidence="2 3">130c</strain>
    </source>
</reference>
<organism evidence="2 3">
    <name type="scientific">Stylonychia lemnae</name>
    <name type="common">Ciliate</name>
    <dbReference type="NCBI Taxonomy" id="5949"/>
    <lineage>
        <taxon>Eukaryota</taxon>
        <taxon>Sar</taxon>
        <taxon>Alveolata</taxon>
        <taxon>Ciliophora</taxon>
        <taxon>Intramacronucleata</taxon>
        <taxon>Spirotrichea</taxon>
        <taxon>Stichotrichia</taxon>
        <taxon>Sporadotrichida</taxon>
        <taxon>Oxytrichidae</taxon>
        <taxon>Stylonychinae</taxon>
        <taxon>Stylonychia</taxon>
    </lineage>
</organism>
<accession>A0A078AL72</accession>
<proteinExistence type="predicted"/>
<keyword evidence="3" id="KW-1185">Reference proteome</keyword>
<name>A0A078AL72_STYLE</name>
<protein>
    <submittedName>
        <fullName evidence="2">Uncharacterized protein</fullName>
    </submittedName>
</protein>
<gene>
    <name evidence="2" type="primary">Contig18312.g19449</name>
    <name evidence="2" type="ORF">STYLEM_10635</name>
</gene>
<feature type="region of interest" description="Disordered" evidence="1">
    <location>
        <begin position="226"/>
        <end position="246"/>
    </location>
</feature>